<dbReference type="PANTHER" id="PTHR34698:SF2">
    <property type="entry name" value="5-OXOPROLINASE SUBUNIT B"/>
    <property type="match status" value="1"/>
</dbReference>
<dbReference type="EMBL" id="JMIU01000001">
    <property type="protein sequence ID" value="KDN96281.1"/>
    <property type="molecule type" value="Genomic_DNA"/>
</dbReference>
<dbReference type="GO" id="GO:0005524">
    <property type="term" value="F:ATP binding"/>
    <property type="evidence" value="ECO:0007669"/>
    <property type="project" value="UniProtKB-KW"/>
</dbReference>
<dbReference type="SUPFAM" id="SSF160467">
    <property type="entry name" value="PH0987 N-terminal domain-like"/>
    <property type="match status" value="1"/>
</dbReference>
<dbReference type="Gene3D" id="2.40.100.10">
    <property type="entry name" value="Cyclophilin-like"/>
    <property type="match status" value="1"/>
</dbReference>
<dbReference type="AlphaFoldDB" id="A0A067A0Z9"/>
<dbReference type="PANTHER" id="PTHR34698">
    <property type="entry name" value="5-OXOPROLINASE SUBUNIT B"/>
    <property type="match status" value="1"/>
</dbReference>
<keyword evidence="2" id="KW-0378">Hydrolase</keyword>
<name>A0A067A0Z9_HYDMR</name>
<keyword evidence="3" id="KW-0067">ATP-binding</keyword>
<evidence type="ECO:0000256" key="1">
    <source>
        <dbReference type="ARBA" id="ARBA00022741"/>
    </source>
</evidence>
<dbReference type="GO" id="GO:0016787">
    <property type="term" value="F:hydrolase activity"/>
    <property type="evidence" value="ECO:0007669"/>
    <property type="project" value="UniProtKB-KW"/>
</dbReference>
<dbReference type="InterPro" id="IPR010016">
    <property type="entry name" value="PxpB"/>
</dbReference>
<reference evidence="5 6" key="1">
    <citation type="submission" date="2014-04" db="EMBL/GenBank/DDBJ databases">
        <title>Draft genome sequence of Hydrogenovibrio marinus MH-110, a model organism for aerobic H2 metabolism.</title>
        <authorList>
            <person name="Cha H.J."/>
            <person name="Jo B.H."/>
            <person name="Hwang B.H."/>
        </authorList>
    </citation>
    <scope>NUCLEOTIDE SEQUENCE [LARGE SCALE GENOMIC DNA]</scope>
    <source>
        <strain evidence="5 6">MH-110</strain>
    </source>
</reference>
<evidence type="ECO:0000256" key="3">
    <source>
        <dbReference type="ARBA" id="ARBA00022840"/>
    </source>
</evidence>
<dbReference type="InterPro" id="IPR029000">
    <property type="entry name" value="Cyclophilin-like_dom_sf"/>
</dbReference>
<dbReference type="InterPro" id="IPR003833">
    <property type="entry name" value="CT_C_D"/>
</dbReference>
<dbReference type="Proteomes" id="UP000027341">
    <property type="component" value="Unassembled WGS sequence"/>
</dbReference>
<evidence type="ECO:0000313" key="5">
    <source>
        <dbReference type="EMBL" id="KDN96281.1"/>
    </source>
</evidence>
<accession>A0A067A0Z9</accession>
<keyword evidence="6" id="KW-1185">Reference proteome</keyword>
<proteinExistence type="predicted"/>
<dbReference type="Pfam" id="PF02682">
    <property type="entry name" value="CT_C_D"/>
    <property type="match status" value="1"/>
</dbReference>
<feature type="domain" description="Carboxyltransferase" evidence="4">
    <location>
        <begin position="1"/>
        <end position="210"/>
    </location>
</feature>
<sequence length="238" mass="26406">MQPASENALLLTFNTGTEKTAGLMDFLPLLQQLIPQIETVFAQSLRELVPSYHSLLLVFDLQQLSYATAKQQLQNLVEQLQQDTPNLVDFYQDSAGKTHVIPVCYDLQFGLDLAELAQQKALSTEDIIRIHSERTYQVCAIGFAPAFAYLGEVDKRIASPRHASPRLSIPAGSVGIADRQTAIYPKASPAGWQILGQTPWDLSLNNPDNLMRFRVGDQVKFEPIGYNEFLAIKNGDAS</sequence>
<gene>
    <name evidence="5" type="ORF">EI16_08365</name>
</gene>
<dbReference type="SMART" id="SM00796">
    <property type="entry name" value="AHS1"/>
    <property type="match status" value="1"/>
</dbReference>
<evidence type="ECO:0000256" key="2">
    <source>
        <dbReference type="ARBA" id="ARBA00022801"/>
    </source>
</evidence>
<evidence type="ECO:0000313" key="6">
    <source>
        <dbReference type="Proteomes" id="UP000027341"/>
    </source>
</evidence>
<protein>
    <recommendedName>
        <fullName evidence="4">Carboxyltransferase domain-containing protein</fullName>
    </recommendedName>
</protein>
<comment type="caution">
    <text evidence="5">The sequence shown here is derived from an EMBL/GenBank/DDBJ whole genome shotgun (WGS) entry which is preliminary data.</text>
</comment>
<dbReference type="STRING" id="28885.EI16_08365"/>
<keyword evidence="1" id="KW-0547">Nucleotide-binding</keyword>
<organism evidence="5 6">
    <name type="scientific">Hydrogenovibrio marinus</name>
    <dbReference type="NCBI Taxonomy" id="28885"/>
    <lineage>
        <taxon>Bacteria</taxon>
        <taxon>Pseudomonadati</taxon>
        <taxon>Pseudomonadota</taxon>
        <taxon>Gammaproteobacteria</taxon>
        <taxon>Thiotrichales</taxon>
        <taxon>Piscirickettsiaceae</taxon>
        <taxon>Hydrogenovibrio</taxon>
    </lineage>
</organism>
<dbReference type="Gene3D" id="3.30.1360.40">
    <property type="match status" value="1"/>
</dbReference>
<dbReference type="SUPFAM" id="SSF50891">
    <property type="entry name" value="Cyclophilin-like"/>
    <property type="match status" value="1"/>
</dbReference>
<dbReference type="NCBIfam" id="TIGR00370">
    <property type="entry name" value="5-oxoprolinase subunit PxpB"/>
    <property type="match status" value="1"/>
</dbReference>
<evidence type="ECO:0000259" key="4">
    <source>
        <dbReference type="SMART" id="SM00796"/>
    </source>
</evidence>